<dbReference type="GO" id="GO:0019867">
    <property type="term" value="C:outer membrane"/>
    <property type="evidence" value="ECO:0007669"/>
    <property type="project" value="InterPro"/>
</dbReference>
<dbReference type="EMBL" id="LIZT01000015">
    <property type="protein sequence ID" value="KPJ50659.1"/>
    <property type="molecule type" value="Genomic_DNA"/>
</dbReference>
<dbReference type="InterPro" id="IPR007485">
    <property type="entry name" value="LPS_assembly_LptE"/>
</dbReference>
<evidence type="ECO:0000313" key="1">
    <source>
        <dbReference type="EMBL" id="KPJ50659.1"/>
    </source>
</evidence>
<gene>
    <name evidence="1" type="ORF">AMJ40_02165</name>
</gene>
<dbReference type="AlphaFoldDB" id="A0A0S7WKR4"/>
<accession>A0A0S7WKR4</accession>
<proteinExistence type="predicted"/>
<dbReference type="GO" id="GO:0043165">
    <property type="term" value="P:Gram-negative-bacterium-type cell outer membrane assembly"/>
    <property type="evidence" value="ECO:0007669"/>
    <property type="project" value="InterPro"/>
</dbReference>
<organism evidence="1 2">
    <name type="scientific">candidate division TA06 bacterium DG_26</name>
    <dbReference type="NCBI Taxonomy" id="1703771"/>
    <lineage>
        <taxon>Bacteria</taxon>
        <taxon>Bacteria division TA06</taxon>
    </lineage>
</organism>
<sequence length="149" mass="17311">MLLVCTGCTYSFNPALYSDIKSVAIPVFENETVKYGLSETITEKLIQAFMQDGTLKIKDEREADSILMGRVVSYERVPFIYDEYETISSFRTLIKVTVQFRDRVRDRILWTQEFQDWGSYPADGDESEGVEEALEKLKDQILREIIEGW</sequence>
<dbReference type="Proteomes" id="UP000051124">
    <property type="component" value="Unassembled WGS sequence"/>
</dbReference>
<reference evidence="1 2" key="1">
    <citation type="journal article" date="2015" name="Microbiome">
        <title>Genomic resolution of linkages in carbon, nitrogen, and sulfur cycling among widespread estuary sediment bacteria.</title>
        <authorList>
            <person name="Baker B.J."/>
            <person name="Lazar C.S."/>
            <person name="Teske A.P."/>
            <person name="Dick G.J."/>
        </authorList>
    </citation>
    <scope>NUCLEOTIDE SEQUENCE [LARGE SCALE GENOMIC DNA]</scope>
    <source>
        <strain evidence="1">DG_26</strain>
    </source>
</reference>
<dbReference type="Pfam" id="PF04390">
    <property type="entry name" value="LptE"/>
    <property type="match status" value="1"/>
</dbReference>
<comment type="caution">
    <text evidence="1">The sequence shown here is derived from an EMBL/GenBank/DDBJ whole genome shotgun (WGS) entry which is preliminary data.</text>
</comment>
<evidence type="ECO:0000313" key="2">
    <source>
        <dbReference type="Proteomes" id="UP000051124"/>
    </source>
</evidence>
<protein>
    <submittedName>
        <fullName evidence="1">Uncharacterized protein</fullName>
    </submittedName>
</protein>
<name>A0A0S7WKR4_UNCT6</name>